<sequence length="115" mass="13350">MTFYYKSKTDSNYREVLGVPQIEACKVLKYTSDNFLTKAIIESIQSVAPNIVHECPYSYLRTFNVTPPYHSILETTPSGDFKYTLKTQFGKDFPKDVNITIWFSQQSFKDKLSKK</sequence>
<name>A0A9J6B9N8_POLVA</name>
<accession>A0A9J6B9N8</accession>
<evidence type="ECO:0000313" key="1">
    <source>
        <dbReference type="EMBL" id="KAG5666405.1"/>
    </source>
</evidence>
<evidence type="ECO:0000313" key="2">
    <source>
        <dbReference type="Proteomes" id="UP001107558"/>
    </source>
</evidence>
<gene>
    <name evidence="1" type="ORF">PVAND_014434</name>
</gene>
<organism evidence="1 2">
    <name type="scientific">Polypedilum vanderplanki</name>
    <name type="common">Sleeping chironomid midge</name>
    <dbReference type="NCBI Taxonomy" id="319348"/>
    <lineage>
        <taxon>Eukaryota</taxon>
        <taxon>Metazoa</taxon>
        <taxon>Ecdysozoa</taxon>
        <taxon>Arthropoda</taxon>
        <taxon>Hexapoda</taxon>
        <taxon>Insecta</taxon>
        <taxon>Pterygota</taxon>
        <taxon>Neoptera</taxon>
        <taxon>Endopterygota</taxon>
        <taxon>Diptera</taxon>
        <taxon>Nematocera</taxon>
        <taxon>Chironomoidea</taxon>
        <taxon>Chironomidae</taxon>
        <taxon>Chironominae</taxon>
        <taxon>Polypedilum</taxon>
        <taxon>Polypedilum</taxon>
    </lineage>
</organism>
<keyword evidence="2" id="KW-1185">Reference proteome</keyword>
<comment type="caution">
    <text evidence="1">The sequence shown here is derived from an EMBL/GenBank/DDBJ whole genome shotgun (WGS) entry which is preliminary data.</text>
</comment>
<proteinExistence type="predicted"/>
<dbReference type="AlphaFoldDB" id="A0A9J6B9N8"/>
<dbReference type="Pfam" id="PF06477">
    <property type="entry name" value="DUF1091"/>
    <property type="match status" value="1"/>
</dbReference>
<dbReference type="Proteomes" id="UP001107558">
    <property type="component" value="Chromosome 4"/>
</dbReference>
<protein>
    <submittedName>
        <fullName evidence="1">Uncharacterized protein</fullName>
    </submittedName>
</protein>
<dbReference type="InterPro" id="IPR010512">
    <property type="entry name" value="DUF1091"/>
</dbReference>
<dbReference type="EMBL" id="JADBJN010000004">
    <property type="protein sequence ID" value="KAG5666405.1"/>
    <property type="molecule type" value="Genomic_DNA"/>
</dbReference>
<reference evidence="1" key="1">
    <citation type="submission" date="2021-03" db="EMBL/GenBank/DDBJ databases">
        <title>Chromosome level genome of the anhydrobiotic midge Polypedilum vanderplanki.</title>
        <authorList>
            <person name="Yoshida Y."/>
            <person name="Kikawada T."/>
            <person name="Gusev O."/>
        </authorList>
    </citation>
    <scope>NUCLEOTIDE SEQUENCE</scope>
    <source>
        <strain evidence="1">NIAS01</strain>
        <tissue evidence="1">Whole body or cell culture</tissue>
    </source>
</reference>